<evidence type="ECO:0000313" key="3">
    <source>
        <dbReference type="Proteomes" id="UP001615550"/>
    </source>
</evidence>
<protein>
    <submittedName>
        <fullName evidence="2">Uncharacterized protein</fullName>
    </submittedName>
</protein>
<name>A0ABW8D4F7_9GAMM</name>
<sequence>MTYLAKKELDTANAAYQQGNYQEALISYEEAIKQLYDIGSQSGFSPTKAYYEALAYSHSQIIKCVTQIVDTLIAESPEDLPDYQSLMRKARHHRKDFLVAHNTLAECFGGFSRNATERLTDVFNSLAKTAEKISDAISDFADRYNDWPGRDKGYMKAVMWLQRAQKYQLKANRAVENKNSVRTELHLGCLNLMERAYYCKNDETYLNKISTYISENRLHGLGLDIDEQLELLSYELLVAVEDNDEDAIYILSQCYEGILIKDPDLDEKCSLIQDIKNLLAKAKAREEAIEPSSEPNPKKREREEVQEEDSLLAKKSKLTENITLDVPYLLDDAAQLGNDMITLTMPRPQAVLPGVSRTLPFFASLSAPKPSQFTFTETMKELSGSSNSPETLANLLIIIADFYYQSKHLNTYSPSPKAMFIACSLYEDVLELNPHHAVARNKKEEFKSTPLGVQILKLVLSDKKEVVAQQKTASGIFNHSISCSIKNVQTYLIENNQKQLDELFTKLLRFIGDTIRTEQSVGAQSEVIADIILSKCPNAMSVDQPSSSLSIV</sequence>
<keyword evidence="3" id="KW-1185">Reference proteome</keyword>
<dbReference type="RefSeq" id="WP_400186283.1">
    <property type="nucleotide sequence ID" value="NZ_JBGORX010000001.1"/>
</dbReference>
<feature type="region of interest" description="Disordered" evidence="1">
    <location>
        <begin position="286"/>
        <end position="311"/>
    </location>
</feature>
<accession>A0ABW8D4F7</accession>
<proteinExistence type="predicted"/>
<organism evidence="2 3">
    <name type="scientific">Legionella lytica</name>
    <dbReference type="NCBI Taxonomy" id="96232"/>
    <lineage>
        <taxon>Bacteria</taxon>
        <taxon>Pseudomonadati</taxon>
        <taxon>Pseudomonadota</taxon>
        <taxon>Gammaproteobacteria</taxon>
        <taxon>Legionellales</taxon>
        <taxon>Legionellaceae</taxon>
        <taxon>Legionella</taxon>
    </lineage>
</organism>
<reference evidence="2 3" key="1">
    <citation type="submission" date="2024-08" db="EMBL/GenBank/DDBJ databases">
        <title>Draft Genome Sequence of Legionella lytica strain DSB2004, Isolated From a Fire Sprinkler System.</title>
        <authorList>
            <person name="Everhart A.D."/>
            <person name="Kidane D.T."/>
            <person name="Farone A.L."/>
            <person name="Farone M.B."/>
        </authorList>
    </citation>
    <scope>NUCLEOTIDE SEQUENCE [LARGE SCALE GENOMIC DNA]</scope>
    <source>
        <strain evidence="2 3">DSB2004</strain>
    </source>
</reference>
<comment type="caution">
    <text evidence="2">The sequence shown here is derived from an EMBL/GenBank/DDBJ whole genome shotgun (WGS) entry which is preliminary data.</text>
</comment>
<dbReference type="EMBL" id="JBGORX010000001">
    <property type="protein sequence ID" value="MFJ1267582.1"/>
    <property type="molecule type" value="Genomic_DNA"/>
</dbReference>
<evidence type="ECO:0000256" key="1">
    <source>
        <dbReference type="SAM" id="MobiDB-lite"/>
    </source>
</evidence>
<gene>
    <name evidence="2" type="ORF">ACD661_03305</name>
</gene>
<evidence type="ECO:0000313" key="2">
    <source>
        <dbReference type="EMBL" id="MFJ1267582.1"/>
    </source>
</evidence>
<dbReference type="Proteomes" id="UP001615550">
    <property type="component" value="Unassembled WGS sequence"/>
</dbReference>